<feature type="transmembrane region" description="Helical" evidence="1">
    <location>
        <begin position="381"/>
        <end position="398"/>
    </location>
</feature>
<gene>
    <name evidence="2" type="ORF">KY084_07105</name>
</gene>
<keyword evidence="3" id="KW-1185">Reference proteome</keyword>
<dbReference type="EMBL" id="JAHWZX010000005">
    <property type="protein sequence ID" value="MBW4330644.1"/>
    <property type="molecule type" value="Genomic_DNA"/>
</dbReference>
<name>A0ABS6XKB0_9SPHN</name>
<sequence>MDGASIIAAVDAVARETTLFASVGFILGGLDDLAVDAIYLTRCRAILRSESHRIASLGELAPAPTPPLAIFIAAWDEANVIGQMLRHALERIDYPDYQIHVGTYPNDRATIAAVAQVAECDSRVRLVVGPTEGPTTKADCLNAVWRAMLRDEANGRPLPTAVIVHDAEDVVHRDELRVQAALIRDHDLVQLPVVPLMDSGSRLVAGHYGDEFAEAHGKMLPVRHAIGAALPLAGVGCGVRTEMLRRLADERGDGPFDGSSLTEDYEMGLTISRLGGRAVFARITEYPGGPAIAVRAFFPARLDSAVRQKARWMVGIALAGWDRIGWGGRGEIADHWMRMRDRRALVAVLVLMAGYIGVVSTGIAILAHYATGIAAPPVSDALHWLLTGTFALLSWRLAMRAWFTGRLYGWREAAWSLPRAMVGNFVSLLAARRAVTRYIAMLFGSPPVWDKTDHRFPDIEAESARQ</sequence>
<dbReference type="Proteomes" id="UP001197214">
    <property type="component" value="Unassembled WGS sequence"/>
</dbReference>
<protein>
    <submittedName>
        <fullName evidence="2">Glycosyl transferase family protein</fullName>
    </submittedName>
</protein>
<feature type="transmembrane region" description="Helical" evidence="1">
    <location>
        <begin position="344"/>
        <end position="369"/>
    </location>
</feature>
<proteinExistence type="predicted"/>
<keyword evidence="1" id="KW-0812">Transmembrane</keyword>
<reference evidence="2 3" key="1">
    <citation type="submission" date="2021-07" db="EMBL/GenBank/DDBJ databases">
        <title>Stakelama flava sp. nov., a novel endophytic bacterium isolated from branch of Kandelia candel.</title>
        <authorList>
            <person name="Tuo L."/>
        </authorList>
    </citation>
    <scope>NUCLEOTIDE SEQUENCE [LARGE SCALE GENOMIC DNA]</scope>
    <source>
        <strain evidence="2 3">CBK3Z-3</strain>
    </source>
</reference>
<organism evidence="2 3">
    <name type="scientific">Stakelama flava</name>
    <dbReference type="NCBI Taxonomy" id="2860338"/>
    <lineage>
        <taxon>Bacteria</taxon>
        <taxon>Pseudomonadati</taxon>
        <taxon>Pseudomonadota</taxon>
        <taxon>Alphaproteobacteria</taxon>
        <taxon>Sphingomonadales</taxon>
        <taxon>Sphingomonadaceae</taxon>
        <taxon>Stakelama</taxon>
    </lineage>
</organism>
<keyword evidence="1" id="KW-0472">Membrane</keyword>
<evidence type="ECO:0000313" key="3">
    <source>
        <dbReference type="Proteomes" id="UP001197214"/>
    </source>
</evidence>
<keyword evidence="1" id="KW-1133">Transmembrane helix</keyword>
<dbReference type="GO" id="GO:0016740">
    <property type="term" value="F:transferase activity"/>
    <property type="evidence" value="ECO:0007669"/>
    <property type="project" value="UniProtKB-KW"/>
</dbReference>
<keyword evidence="2" id="KW-0808">Transferase</keyword>
<dbReference type="RefSeq" id="WP_219237763.1">
    <property type="nucleotide sequence ID" value="NZ_JAHWZX010000005.1"/>
</dbReference>
<evidence type="ECO:0000313" key="2">
    <source>
        <dbReference type="EMBL" id="MBW4330644.1"/>
    </source>
</evidence>
<accession>A0ABS6XKB0</accession>
<evidence type="ECO:0000256" key="1">
    <source>
        <dbReference type="SAM" id="Phobius"/>
    </source>
</evidence>
<dbReference type="Pfam" id="PF13641">
    <property type="entry name" value="Glyco_tranf_2_3"/>
    <property type="match status" value="1"/>
</dbReference>
<comment type="caution">
    <text evidence="2">The sequence shown here is derived from an EMBL/GenBank/DDBJ whole genome shotgun (WGS) entry which is preliminary data.</text>
</comment>
<dbReference type="NCBIfam" id="NF011307">
    <property type="entry name" value="PRK14716.1-5"/>
    <property type="match status" value="1"/>
</dbReference>